<proteinExistence type="inferred from homology"/>
<dbReference type="InterPro" id="IPR000468">
    <property type="entry name" value="Barstar"/>
</dbReference>
<evidence type="ECO:0000256" key="1">
    <source>
        <dbReference type="ARBA" id="ARBA00006845"/>
    </source>
</evidence>
<dbReference type="RefSeq" id="WP_381085467.1">
    <property type="nucleotide sequence ID" value="NZ_JBHUDX010000059.1"/>
</dbReference>
<comment type="caution">
    <text evidence="3">The sequence shown here is derived from an EMBL/GenBank/DDBJ whole genome shotgun (WGS) entry which is preliminary data.</text>
</comment>
<dbReference type="InterPro" id="IPR035905">
    <property type="entry name" value="Barstar-like_sf"/>
</dbReference>
<organism evidence="3 4">
    <name type="scientific">Streptomyces caeni</name>
    <dbReference type="NCBI Taxonomy" id="2307231"/>
    <lineage>
        <taxon>Bacteria</taxon>
        <taxon>Bacillati</taxon>
        <taxon>Actinomycetota</taxon>
        <taxon>Actinomycetes</taxon>
        <taxon>Kitasatosporales</taxon>
        <taxon>Streptomycetaceae</taxon>
        <taxon>Streptomyces</taxon>
    </lineage>
</organism>
<gene>
    <name evidence="3" type="ORF">ACFSL4_21890</name>
</gene>
<keyword evidence="4" id="KW-1185">Reference proteome</keyword>
<dbReference type="EMBL" id="JBHUDX010000059">
    <property type="protein sequence ID" value="MFD1660785.1"/>
    <property type="molecule type" value="Genomic_DNA"/>
</dbReference>
<comment type="similarity">
    <text evidence="1">Belongs to the barstar family.</text>
</comment>
<reference evidence="4" key="1">
    <citation type="journal article" date="2019" name="Int. J. Syst. Evol. Microbiol.">
        <title>The Global Catalogue of Microorganisms (GCM) 10K type strain sequencing project: providing services to taxonomists for standard genome sequencing and annotation.</title>
        <authorList>
            <consortium name="The Broad Institute Genomics Platform"/>
            <consortium name="The Broad Institute Genome Sequencing Center for Infectious Disease"/>
            <person name="Wu L."/>
            <person name="Ma J."/>
        </authorList>
    </citation>
    <scope>NUCLEOTIDE SEQUENCE [LARGE SCALE GENOMIC DNA]</scope>
    <source>
        <strain evidence="4">CGMCC 1.12470</strain>
    </source>
</reference>
<name>A0ABW4ITT2_9ACTN</name>
<dbReference type="Pfam" id="PF01337">
    <property type="entry name" value="Barstar"/>
    <property type="match status" value="1"/>
</dbReference>
<dbReference type="SUPFAM" id="SSF52038">
    <property type="entry name" value="Barstar-related"/>
    <property type="match status" value="1"/>
</dbReference>
<protein>
    <submittedName>
        <fullName evidence="3">Barstar family protein</fullName>
    </submittedName>
</protein>
<evidence type="ECO:0000313" key="3">
    <source>
        <dbReference type="EMBL" id="MFD1660785.1"/>
    </source>
</evidence>
<accession>A0ABW4ITT2</accession>
<dbReference type="Proteomes" id="UP001597261">
    <property type="component" value="Unassembled WGS sequence"/>
</dbReference>
<feature type="domain" description="Barstar (barnase inhibitor)" evidence="2">
    <location>
        <begin position="10"/>
        <end position="95"/>
    </location>
</feature>
<evidence type="ECO:0000313" key="4">
    <source>
        <dbReference type="Proteomes" id="UP001597261"/>
    </source>
</evidence>
<sequence length="117" mass="12900">MTDDLAGRLVVTLDLWGTADKAAFMERIVRALDLPDWFGRNWDALADSLTDRAVWPAGAAERGLLLVVRGWQPYAAAQPREWAIAQEVFREAVRRTPGLCVALALGGFHEQPSDQPG</sequence>
<evidence type="ECO:0000259" key="2">
    <source>
        <dbReference type="Pfam" id="PF01337"/>
    </source>
</evidence>
<dbReference type="CDD" id="cd05141">
    <property type="entry name" value="Barstar_evA4336-like"/>
    <property type="match status" value="1"/>
</dbReference>
<dbReference type="Gene3D" id="3.30.370.10">
    <property type="entry name" value="Barstar-like"/>
    <property type="match status" value="1"/>
</dbReference>